<dbReference type="Pfam" id="PF00005">
    <property type="entry name" value="ABC_tran"/>
    <property type="match status" value="2"/>
</dbReference>
<evidence type="ECO:0000256" key="2">
    <source>
        <dbReference type="ARBA" id="ARBA00022475"/>
    </source>
</evidence>
<dbReference type="InterPro" id="IPR027417">
    <property type="entry name" value="P-loop_NTPase"/>
</dbReference>
<dbReference type="EMBL" id="LT837803">
    <property type="protein sequence ID" value="SMB27222.1"/>
    <property type="molecule type" value="Genomic_DNA"/>
</dbReference>
<keyword evidence="5 11" id="KW-0067">ATP-binding</keyword>
<keyword evidence="2" id="KW-1003">Cell membrane</keyword>
<feature type="transmembrane region" description="Helical" evidence="8">
    <location>
        <begin position="775"/>
        <end position="793"/>
    </location>
</feature>
<dbReference type="PROSITE" id="PS50893">
    <property type="entry name" value="ABC_TRANSPORTER_2"/>
    <property type="match status" value="2"/>
</dbReference>
<accession>A0A7Z7HRC4</accession>
<dbReference type="InterPro" id="IPR003593">
    <property type="entry name" value="AAA+_ATPase"/>
</dbReference>
<feature type="transmembrane region" description="Helical" evidence="8">
    <location>
        <begin position="745"/>
        <end position="769"/>
    </location>
</feature>
<dbReference type="Gene3D" id="3.40.50.300">
    <property type="entry name" value="P-loop containing nucleotide triphosphate hydrolases"/>
    <property type="match status" value="2"/>
</dbReference>
<evidence type="ECO:0000256" key="1">
    <source>
        <dbReference type="ARBA" id="ARBA00004141"/>
    </source>
</evidence>
<feature type="domain" description="ABC transporter" evidence="9">
    <location>
        <begin position="15"/>
        <end position="252"/>
    </location>
</feature>
<evidence type="ECO:0000256" key="7">
    <source>
        <dbReference type="ARBA" id="ARBA00023136"/>
    </source>
</evidence>
<dbReference type="RefSeq" id="WP_154716844.1">
    <property type="nucleotide sequence ID" value="NZ_LT837803.1"/>
</dbReference>
<protein>
    <submittedName>
        <fullName evidence="11">Fused ribosome-associated ATPase: ATP-binding protein ATP-binding protein putative membrane protein</fullName>
    </submittedName>
</protein>
<keyword evidence="4" id="KW-0547">Nucleotide-binding</keyword>
<keyword evidence="12" id="KW-1185">Reference proteome</keyword>
<keyword evidence="7 8" id="KW-0472">Membrane</keyword>
<evidence type="ECO:0000256" key="6">
    <source>
        <dbReference type="ARBA" id="ARBA00022989"/>
    </source>
</evidence>
<dbReference type="PANTHER" id="PTHR43038:SF4">
    <property type="entry name" value="RIBOSOME-ASSOCIATED ATPASE"/>
    <property type="match status" value="1"/>
</dbReference>
<keyword evidence="3 8" id="KW-0812">Transmembrane</keyword>
<evidence type="ECO:0000259" key="9">
    <source>
        <dbReference type="PROSITE" id="PS50893"/>
    </source>
</evidence>
<dbReference type="InterPro" id="IPR047817">
    <property type="entry name" value="ABC2_TM_bact-type"/>
</dbReference>
<evidence type="ECO:0000256" key="4">
    <source>
        <dbReference type="ARBA" id="ARBA00022741"/>
    </source>
</evidence>
<dbReference type="SUPFAM" id="SSF52540">
    <property type="entry name" value="P-loop containing nucleoside triphosphate hydrolases"/>
    <property type="match status" value="2"/>
</dbReference>
<dbReference type="GO" id="GO:0140359">
    <property type="term" value="F:ABC-type transporter activity"/>
    <property type="evidence" value="ECO:0007669"/>
    <property type="project" value="InterPro"/>
</dbReference>
<proteinExistence type="predicted"/>
<dbReference type="AlphaFoldDB" id="A0A7Z7HRC4"/>
<dbReference type="InterPro" id="IPR013525">
    <property type="entry name" value="ABC2_TM"/>
</dbReference>
<dbReference type="PROSITE" id="PS00211">
    <property type="entry name" value="ABC_TRANSPORTER_1"/>
    <property type="match status" value="1"/>
</dbReference>
<evidence type="ECO:0000256" key="3">
    <source>
        <dbReference type="ARBA" id="ARBA00022692"/>
    </source>
</evidence>
<dbReference type="SMART" id="SM00382">
    <property type="entry name" value="AAA"/>
    <property type="match status" value="2"/>
</dbReference>
<evidence type="ECO:0000256" key="5">
    <source>
        <dbReference type="ARBA" id="ARBA00022840"/>
    </source>
</evidence>
<feature type="transmembrane region" description="Helical" evidence="8">
    <location>
        <begin position="590"/>
        <end position="610"/>
    </location>
</feature>
<organism evidence="11 12">
    <name type="scientific">Sterolibacterium denitrificans</name>
    <dbReference type="NCBI Taxonomy" id="157592"/>
    <lineage>
        <taxon>Bacteria</taxon>
        <taxon>Pseudomonadati</taxon>
        <taxon>Pseudomonadota</taxon>
        <taxon>Betaproteobacteria</taxon>
        <taxon>Nitrosomonadales</taxon>
        <taxon>Sterolibacteriaceae</taxon>
        <taxon>Sterolibacterium</taxon>
    </lineage>
</organism>
<evidence type="ECO:0000313" key="11">
    <source>
        <dbReference type="EMBL" id="SMB27222.1"/>
    </source>
</evidence>
<dbReference type="Proteomes" id="UP000242886">
    <property type="component" value="Chromosome SDENCHOL"/>
</dbReference>
<dbReference type="GO" id="GO:0016887">
    <property type="term" value="F:ATP hydrolysis activity"/>
    <property type="evidence" value="ECO:0007669"/>
    <property type="project" value="InterPro"/>
</dbReference>
<dbReference type="PANTHER" id="PTHR43038">
    <property type="entry name" value="ATP-BINDING CASSETTE, SUB-FAMILY H, MEMBER 1"/>
    <property type="match status" value="1"/>
</dbReference>
<evidence type="ECO:0000259" key="10">
    <source>
        <dbReference type="PROSITE" id="PS51012"/>
    </source>
</evidence>
<dbReference type="NCBIfam" id="NF033858">
    <property type="entry name" value="ABC2_perm_RbbA"/>
    <property type="match status" value="1"/>
</dbReference>
<feature type="transmembrane region" description="Helical" evidence="8">
    <location>
        <begin position="915"/>
        <end position="937"/>
    </location>
</feature>
<sequence>MSQPQDVAAAAAVAIRLTDVSHVYGRVRAVDGVTLDIPAGRTTGFIGPDGVGKSTLLALIAGSTQVQGGRGRVVVLGNDMARRRHRAAACPEIAYMPQGLGRNLYPTLSVFENADFFGRLFGLPATERKARIDALLAATGMSEFADRPAGKLSGGMKQKLGLCCALLHDPELLILDEPTTGVDPLSRRQFWALIDSLRVARPGMTVLVATAYMEEAERFDWLVAMHAGQVLATGTADELKARSDVAADTLEAAFIALLPAEARDGHVALQVPPHDVSQHEVAIEARGLTRRFGDFTAVDNVSFRIHAGEIFGFLGSNGCGKTTTMKMLTGLLPADAGEAALFGHPVNARDIATRQRVGYMSQSFSLYTELTVRQNLDLHARLFHLPEAHIPVRVEEMLTRFGLVPYVDERPDALPLGIRQRLSLAVAVIHAPELLILDEPTSGVDPVARDSFWQLLIDLSRRDKVTIFISTHFMNEAQRCDRMSLMHAGRVLTQGTPEEIRLARGAATLEEAFIGHLEDAAGKAEQAAQPDADHGLQTAFTAKADTVAQTSASTTTAAAPKKKSAPPRFSLRRLRAYANREAKEILRDPIRLAFALLGPMILMLVFGYGISFDVEKLSYAVLDHDRSQDSRGYLEHLSSSRYFRESPPLADHAELEQRLSSGKLKVAIEIPPRFGADLAAQREPEIGVWLDGAMPSRAETALGYLEGVHQRFLDDYFIRHPQLKPPDLPVKIETRFRYNPDLRSVYAIVPSVLMLLLVFIPSMMTAVGVVRERELGSIINLYVTPVSGAEFLLGKQLPYVAIACVNFLCLLAMAQWLFVVPVKGSLAALMIGAVLYAFATTGIGLVISSFMRTQVAALFATAILTTAPAIQFSGMFTPVSSLSGDARKIGLLFPSSYFQNISIGSMTKALGMAELLPSLVILALAAVVLLALARSLLRTQAR</sequence>
<dbReference type="InterPro" id="IPR003439">
    <property type="entry name" value="ABC_transporter-like_ATP-bd"/>
</dbReference>
<dbReference type="CDD" id="cd03230">
    <property type="entry name" value="ABC_DR_subfamily_A"/>
    <property type="match status" value="1"/>
</dbReference>
<keyword evidence="6 8" id="KW-1133">Transmembrane helix</keyword>
<comment type="subcellular location">
    <subcellularLocation>
        <location evidence="1">Membrane</location>
        <topology evidence="1">Multi-pass membrane protein</topology>
    </subcellularLocation>
</comment>
<evidence type="ECO:0000256" key="8">
    <source>
        <dbReference type="SAM" id="Phobius"/>
    </source>
</evidence>
<dbReference type="GO" id="GO:0016020">
    <property type="term" value="C:membrane"/>
    <property type="evidence" value="ECO:0007669"/>
    <property type="project" value="UniProtKB-SubCell"/>
</dbReference>
<reference evidence="11" key="1">
    <citation type="submission" date="2017-03" db="EMBL/GenBank/DDBJ databases">
        <authorList>
            <consortium name="AG Boll"/>
        </authorList>
    </citation>
    <scope>NUCLEOTIDE SEQUENCE [LARGE SCALE GENOMIC DNA]</scope>
    <source>
        <strain evidence="11">Chol</strain>
    </source>
</reference>
<feature type="domain" description="ABC transmembrane type-2" evidence="10">
    <location>
        <begin position="712"/>
        <end position="940"/>
    </location>
</feature>
<feature type="transmembrane region" description="Helical" evidence="8">
    <location>
        <begin position="800"/>
        <end position="820"/>
    </location>
</feature>
<dbReference type="InterPro" id="IPR047651">
    <property type="entry name" value="ABC2_perm_RbbA"/>
</dbReference>
<feature type="transmembrane region" description="Helical" evidence="8">
    <location>
        <begin position="826"/>
        <end position="848"/>
    </location>
</feature>
<evidence type="ECO:0000313" key="12">
    <source>
        <dbReference type="Proteomes" id="UP000242886"/>
    </source>
</evidence>
<gene>
    <name evidence="11" type="primary">rbbA</name>
    <name evidence="11" type="ORF">SDENCHOL_20330</name>
</gene>
<feature type="transmembrane region" description="Helical" evidence="8">
    <location>
        <begin position="855"/>
        <end position="876"/>
    </location>
</feature>
<feature type="domain" description="ABC transporter" evidence="9">
    <location>
        <begin position="283"/>
        <end position="513"/>
    </location>
</feature>
<dbReference type="GO" id="GO:0005524">
    <property type="term" value="F:ATP binding"/>
    <property type="evidence" value="ECO:0007669"/>
    <property type="project" value="UniProtKB-KW"/>
</dbReference>
<dbReference type="PROSITE" id="PS51012">
    <property type="entry name" value="ABC_TM2"/>
    <property type="match status" value="1"/>
</dbReference>
<name>A0A7Z7HRC4_9PROT</name>
<dbReference type="InterPro" id="IPR017871">
    <property type="entry name" value="ABC_transporter-like_CS"/>
</dbReference>
<dbReference type="Gene3D" id="3.40.1710.10">
    <property type="entry name" value="abc type-2 transporter like domain"/>
    <property type="match status" value="1"/>
</dbReference>
<dbReference type="Pfam" id="PF12698">
    <property type="entry name" value="ABC2_membrane_3"/>
    <property type="match status" value="1"/>
</dbReference>